<proteinExistence type="predicted"/>
<name>A0AAW4FUG4_9HYPH</name>
<gene>
    <name evidence="1" type="ORF">GFB56_30040</name>
</gene>
<keyword evidence="2" id="KW-1185">Reference proteome</keyword>
<comment type="caution">
    <text evidence="1">The sequence shown here is derived from an EMBL/GenBank/DDBJ whole genome shotgun (WGS) entry which is preliminary data.</text>
</comment>
<dbReference type="Proteomes" id="UP000744980">
    <property type="component" value="Unassembled WGS sequence"/>
</dbReference>
<dbReference type="AlphaFoldDB" id="A0AAW4FUG4"/>
<protein>
    <submittedName>
        <fullName evidence="1">DUF3618 domain-containing protein</fullName>
    </submittedName>
</protein>
<organism evidence="1 2">
    <name type="scientific">Ensifer canadensis</name>
    <dbReference type="NCBI Taxonomy" id="555315"/>
    <lineage>
        <taxon>Bacteria</taxon>
        <taxon>Pseudomonadati</taxon>
        <taxon>Pseudomonadota</taxon>
        <taxon>Alphaproteobacteria</taxon>
        <taxon>Hyphomicrobiales</taxon>
        <taxon>Rhizobiaceae</taxon>
        <taxon>Sinorhizobium/Ensifer group</taxon>
        <taxon>Ensifer</taxon>
    </lineage>
</organism>
<sequence length="326" mass="34410">MDQSSEKSSADIQQEIDADRQRIEARIGAIQERMSPGQLVDEVIAYAKGSGGAEYLSNLGNALKANPLPVALMGVSLAWLMAKQGSAPEGDAVPFEEPYPLYTAYGSVRRVGPPEIVGEERYSHFTDDAGQRFRALTDSAGRRAGNFLDASGKAYRGFADATGKQISNITDEAGAVLDASTGWASASWNKVKDTAGDVARRATDAASAVVGSSSAAGSTLKDQSHRLNDAILTHFRDQPLVGGALAFAVGAAIGASLPHTDMEDEVLGEAADAVKTNIAAQTSELVEEGKEIASDVYETAVHVASDVHNVARDRVMEEVEQVKTDR</sequence>
<reference evidence="1 2" key="1">
    <citation type="submission" date="2020-01" db="EMBL/GenBank/DDBJ databases">
        <title>Draft genome assembly of Ensifer adhaerens T173.</title>
        <authorList>
            <person name="Craig J.E."/>
            <person name="Stinchcombe J.R."/>
        </authorList>
    </citation>
    <scope>NUCLEOTIDE SEQUENCE [LARGE SCALE GENOMIC DNA]</scope>
    <source>
        <strain evidence="1 2">T173</strain>
    </source>
</reference>
<evidence type="ECO:0000313" key="1">
    <source>
        <dbReference type="EMBL" id="MBM3094981.1"/>
    </source>
</evidence>
<dbReference type="RefSeq" id="WP_057225727.1">
    <property type="nucleotide sequence ID" value="NZ_CP083373.1"/>
</dbReference>
<accession>A0AAW4FUG4</accession>
<dbReference type="Pfam" id="PF12277">
    <property type="entry name" value="DUF3618"/>
    <property type="match status" value="1"/>
</dbReference>
<dbReference type="EMBL" id="WXFA01000035">
    <property type="protein sequence ID" value="MBM3094981.1"/>
    <property type="molecule type" value="Genomic_DNA"/>
</dbReference>
<dbReference type="InterPro" id="IPR022062">
    <property type="entry name" value="DUF3618"/>
</dbReference>
<evidence type="ECO:0000313" key="2">
    <source>
        <dbReference type="Proteomes" id="UP000744980"/>
    </source>
</evidence>